<evidence type="ECO:0000313" key="1">
    <source>
        <dbReference type="EMBL" id="KAL3288949.1"/>
    </source>
</evidence>
<organism evidence="1 2">
    <name type="scientific">Cryptolaemus montrouzieri</name>
    <dbReference type="NCBI Taxonomy" id="559131"/>
    <lineage>
        <taxon>Eukaryota</taxon>
        <taxon>Metazoa</taxon>
        <taxon>Ecdysozoa</taxon>
        <taxon>Arthropoda</taxon>
        <taxon>Hexapoda</taxon>
        <taxon>Insecta</taxon>
        <taxon>Pterygota</taxon>
        <taxon>Neoptera</taxon>
        <taxon>Endopterygota</taxon>
        <taxon>Coleoptera</taxon>
        <taxon>Polyphaga</taxon>
        <taxon>Cucujiformia</taxon>
        <taxon>Coccinelloidea</taxon>
        <taxon>Coccinellidae</taxon>
        <taxon>Scymninae</taxon>
        <taxon>Scymnini</taxon>
        <taxon>Cryptolaemus</taxon>
    </lineage>
</organism>
<dbReference type="Proteomes" id="UP001516400">
    <property type="component" value="Unassembled WGS sequence"/>
</dbReference>
<accession>A0ABD2PD95</accession>
<evidence type="ECO:0000313" key="2">
    <source>
        <dbReference type="Proteomes" id="UP001516400"/>
    </source>
</evidence>
<protein>
    <submittedName>
        <fullName evidence="1">Uncharacterized protein</fullName>
    </submittedName>
</protein>
<comment type="caution">
    <text evidence="1">The sequence shown here is derived from an EMBL/GenBank/DDBJ whole genome shotgun (WGS) entry which is preliminary data.</text>
</comment>
<dbReference type="AlphaFoldDB" id="A0ABD2PD95"/>
<sequence>MSGLYLHSPKQACGKDYCCRSPNTRKAEPITIRGKNIVACVHTTENLGKLNSKSLNYLAPNTRIVQKSPSKTVSTHASECKKDISLTCPYPRCETKMEDSFKHFISQHDFVRIGLNIPVIYRLKNIIRDRFVLFEPNHEIFLIGNIEENYQKYINFEMQIIYDYKKKCCGHRKFTFTIEGVVQNAAIEIYKNKHTIGKSLRKIEILKDKLKNTTEMKTFYDLEITIRRA</sequence>
<dbReference type="EMBL" id="JABFTP020000185">
    <property type="protein sequence ID" value="KAL3288949.1"/>
    <property type="molecule type" value="Genomic_DNA"/>
</dbReference>
<keyword evidence="2" id="KW-1185">Reference proteome</keyword>
<name>A0ABD2PD95_9CUCU</name>
<proteinExistence type="predicted"/>
<gene>
    <name evidence="1" type="ORF">HHI36_003393</name>
</gene>
<reference evidence="1 2" key="1">
    <citation type="journal article" date="2021" name="BMC Biol.">
        <title>Horizontally acquired antibacterial genes associated with adaptive radiation of ladybird beetles.</title>
        <authorList>
            <person name="Li H.S."/>
            <person name="Tang X.F."/>
            <person name="Huang Y.H."/>
            <person name="Xu Z.Y."/>
            <person name="Chen M.L."/>
            <person name="Du X.Y."/>
            <person name="Qiu B.Y."/>
            <person name="Chen P.T."/>
            <person name="Zhang W."/>
            <person name="Slipinski A."/>
            <person name="Escalona H.E."/>
            <person name="Waterhouse R.M."/>
            <person name="Zwick A."/>
            <person name="Pang H."/>
        </authorList>
    </citation>
    <scope>NUCLEOTIDE SEQUENCE [LARGE SCALE GENOMIC DNA]</scope>
    <source>
        <strain evidence="1">SYSU2018</strain>
    </source>
</reference>